<dbReference type="PANTHER" id="PTHR40278">
    <property type="entry name" value="DNA UTILIZATION PROTEIN HOFN"/>
    <property type="match status" value="1"/>
</dbReference>
<accession>A0A2T7BAC5</accession>
<sequence>MMRRHVNLLPWRHVRRRTRLMRWGSFFLLVTLAAALVAVAGHYVIRHQQRARQQQLDALLLVVTEQKTQLQQAQRAGAEYEALRVRWQRRESARQDVAAWRQRLLTLADALPPSLWLTTLRFHDERLELTGNAYEPQALSLFEENLRGLAPFTQVTPGETRREAEGYWRFSLSLQKEPADAASH</sequence>
<gene>
    <name evidence="1" type="ORF">BS411_00255</name>
</gene>
<proteinExistence type="predicted"/>
<dbReference type="InterPro" id="IPR007813">
    <property type="entry name" value="PilN"/>
</dbReference>
<dbReference type="AlphaFoldDB" id="A0A2T7BAC5"/>
<dbReference type="Pfam" id="PF05137">
    <property type="entry name" value="PilN"/>
    <property type="match status" value="1"/>
</dbReference>
<reference evidence="1" key="1">
    <citation type="submission" date="2016-12" db="EMBL/GenBank/DDBJ databases">
        <title>Analysis of the Molecular Diversity Among Cronobacter Species Isolated from Filth Flies Using a Pan Genomic DNA Microarray.</title>
        <authorList>
            <person name="Pava-Ripoll M."/>
            <person name="Tall B."/>
            <person name="Farber J."/>
            <person name="Fanning S."/>
            <person name="Lehner A."/>
            <person name="Stephan R."/>
            <person name="Pagotto F."/>
            <person name="Iverson C."/>
            <person name="Ziobro G."/>
            <person name="Miller A."/>
            <person name="Pearson R."/>
            <person name="Yan Q."/>
            <person name="Kim M."/>
            <person name="Jeong S."/>
            <person name="Park J."/>
            <person name="Jun S."/>
            <person name="Choi H."/>
            <person name="Chung T."/>
            <person name="Yoo Y."/>
            <person name="Park E."/>
            <person name="Hwang S."/>
            <person name="Lee B."/>
            <person name="Sathyamoorthy V."/>
            <person name="Carter L."/>
            <person name="Mammel M."/>
            <person name="Jackson S."/>
            <person name="Kothary M."/>
            <person name="Patel I."/>
            <person name="Grim C."/>
            <person name="Gopinath G."/>
            <person name="Gangiredla J."/>
            <person name="Chase H."/>
        </authorList>
    </citation>
    <scope>NUCLEOTIDE SEQUENCE [LARGE SCALE GENOMIC DNA]</scope>
    <source>
        <strain evidence="1">MOD1-Sh41s</strain>
    </source>
</reference>
<dbReference type="InterPro" id="IPR052534">
    <property type="entry name" value="Extracell_DNA_Util/SecSys_Comp"/>
</dbReference>
<dbReference type="EMBL" id="MSAG01000001">
    <property type="protein sequence ID" value="PUX26865.1"/>
    <property type="molecule type" value="Genomic_DNA"/>
</dbReference>
<dbReference type="OrthoDB" id="6561867at2"/>
<organism evidence="1">
    <name type="scientific">Cronobacter turicensis</name>
    <dbReference type="NCBI Taxonomy" id="413502"/>
    <lineage>
        <taxon>Bacteria</taxon>
        <taxon>Pseudomonadati</taxon>
        <taxon>Pseudomonadota</taxon>
        <taxon>Gammaproteobacteria</taxon>
        <taxon>Enterobacterales</taxon>
        <taxon>Enterobacteriaceae</taxon>
        <taxon>Cronobacter</taxon>
    </lineage>
</organism>
<comment type="caution">
    <text evidence="1">The sequence shown here is derived from an EMBL/GenBank/DDBJ whole genome shotgun (WGS) entry which is preliminary data.</text>
</comment>
<protein>
    <submittedName>
        <fullName evidence="1">Pilus assembly protein HofN</fullName>
    </submittedName>
</protein>
<evidence type="ECO:0000313" key="1">
    <source>
        <dbReference type="EMBL" id="PUX26865.1"/>
    </source>
</evidence>
<name>A0A2T7BAC5_9ENTR</name>
<dbReference type="PANTHER" id="PTHR40278:SF1">
    <property type="entry name" value="DNA UTILIZATION PROTEIN HOFN"/>
    <property type="match status" value="1"/>
</dbReference>